<dbReference type="EC" id="3.5.99.2" evidence="1"/>
<comment type="pathway">
    <text evidence="1">Cofactor biosynthesis; thiamine diphosphate biosynthesis.</text>
</comment>
<dbReference type="Proteomes" id="UP000005341">
    <property type="component" value="Unassembled WGS sequence"/>
</dbReference>
<comment type="caution">
    <text evidence="3">The sequence shown here is derived from an EMBL/GenBank/DDBJ whole genome shotgun (WGS) entry which is preliminary data.</text>
</comment>
<comment type="catalytic activity">
    <reaction evidence="1">
        <text>4-amino-5-aminomethyl-2-methylpyrimidine + H2O = 4-amino-5-hydroxymethyl-2-methylpyrimidine + NH4(+)</text>
        <dbReference type="Rhea" id="RHEA:31799"/>
        <dbReference type="ChEBI" id="CHEBI:15377"/>
        <dbReference type="ChEBI" id="CHEBI:16892"/>
        <dbReference type="ChEBI" id="CHEBI:28938"/>
        <dbReference type="ChEBI" id="CHEBI:63416"/>
        <dbReference type="EC" id="3.5.99.2"/>
    </reaction>
</comment>
<protein>
    <recommendedName>
        <fullName evidence="1">Aminopyrimidine aminohydrolase</fullName>
        <ecNumber evidence="1">3.5.99.2</ecNumber>
    </recommendedName>
</protein>
<dbReference type="GO" id="GO:0050334">
    <property type="term" value="F:thiaminase activity"/>
    <property type="evidence" value="ECO:0007669"/>
    <property type="project" value="UniProtKB-EC"/>
</dbReference>
<evidence type="ECO:0000256" key="1">
    <source>
        <dbReference type="RuleBase" id="RU363093"/>
    </source>
</evidence>
<comment type="similarity">
    <text evidence="1">Belongs to the TenA family.</text>
</comment>
<dbReference type="SUPFAM" id="SSF48613">
    <property type="entry name" value="Heme oxygenase-like"/>
    <property type="match status" value="1"/>
</dbReference>
<comment type="function">
    <text evidence="1">Catalyzes an amino-pyrimidine hydrolysis reaction at the C5' of the pyrimidine moiety of thiamine compounds, a reaction that is part of a thiamine salvage pathway.</text>
</comment>
<dbReference type="RefSeq" id="WP_005607356.1">
    <property type="nucleotide sequence ID" value="NZ_ADOG01000009.1"/>
</dbReference>
<dbReference type="GO" id="GO:0005829">
    <property type="term" value="C:cytosol"/>
    <property type="evidence" value="ECO:0007669"/>
    <property type="project" value="TreeGrafter"/>
</dbReference>
<evidence type="ECO:0000313" key="3">
    <source>
        <dbReference type="EMBL" id="EFM92407.1"/>
    </source>
</evidence>
<dbReference type="InterPro" id="IPR027574">
    <property type="entry name" value="Thiaminase_II"/>
</dbReference>
<dbReference type="EMBL" id="ADOG01000009">
    <property type="protein sequence ID" value="EFM92407.1"/>
    <property type="molecule type" value="Genomic_DNA"/>
</dbReference>
<name>A0A828PV17_ACTPL</name>
<dbReference type="GO" id="GO:0009229">
    <property type="term" value="P:thiamine diphosphate biosynthetic process"/>
    <property type="evidence" value="ECO:0007669"/>
    <property type="project" value="UniProtKB-UniPathway"/>
</dbReference>
<keyword evidence="1" id="KW-0784">Thiamine biosynthesis</keyword>
<comment type="catalytic activity">
    <reaction evidence="1">
        <text>thiamine + H2O = 5-(2-hydroxyethyl)-4-methylthiazole + 4-amino-5-hydroxymethyl-2-methylpyrimidine + H(+)</text>
        <dbReference type="Rhea" id="RHEA:17509"/>
        <dbReference type="ChEBI" id="CHEBI:15377"/>
        <dbReference type="ChEBI" id="CHEBI:15378"/>
        <dbReference type="ChEBI" id="CHEBI:16892"/>
        <dbReference type="ChEBI" id="CHEBI:17957"/>
        <dbReference type="ChEBI" id="CHEBI:18385"/>
        <dbReference type="EC" id="3.5.99.2"/>
    </reaction>
</comment>
<dbReference type="PANTHER" id="PTHR43198:SF2">
    <property type="entry name" value="SI:CH1073-67J19.1-RELATED"/>
    <property type="match status" value="1"/>
</dbReference>
<dbReference type="UniPathway" id="UPA00060"/>
<dbReference type="Gene3D" id="1.20.910.10">
    <property type="entry name" value="Heme oxygenase-like"/>
    <property type="match status" value="1"/>
</dbReference>
<keyword evidence="1" id="KW-0378">Hydrolase</keyword>
<dbReference type="NCBIfam" id="TIGR04306">
    <property type="entry name" value="salvage_TenA"/>
    <property type="match status" value="1"/>
</dbReference>
<accession>A0A828PV17</accession>
<dbReference type="InterPro" id="IPR016084">
    <property type="entry name" value="Haem_Oase-like_multi-hlx"/>
</dbReference>
<proteinExistence type="inferred from homology"/>
<sequence length="223" mass="25469">MVKKGEKMTAIQQFIQNAEPYWSAYTEHLFVQKMADGSLPKGSFQHYLKQDYLYLYQYCRALSLGVYKAENFDQMRYALDATQAILNEVELHLQFCREWGIEEQEVRKTPESSACVAYTRYVLDCGMRGGLADLFMAIAPCAIGYAEIGKKLAQTAVENTPYQAWIDTYAAPEYQAAVAKLADFLNQLCENLPAEHLAKLQEIFTTATRMEVAFWQMGLDKTM</sequence>
<gene>
    <name evidence="3" type="ORF">appser6_6110</name>
</gene>
<feature type="domain" description="Thiaminase-2/PQQC" evidence="2">
    <location>
        <begin position="16"/>
        <end position="220"/>
    </location>
</feature>
<dbReference type="CDD" id="cd19367">
    <property type="entry name" value="TenA_C_ScTHI20-like"/>
    <property type="match status" value="1"/>
</dbReference>
<reference evidence="3 4" key="1">
    <citation type="journal article" date="2010" name="J. Bacteriol.">
        <title>Comparative genomic characterization of Actinobacillus pleuropneumoniae.</title>
        <authorList>
            <person name="Xu Z."/>
            <person name="Chen X."/>
            <person name="Li L."/>
            <person name="Li T."/>
            <person name="Wang S."/>
            <person name="Chen H."/>
            <person name="Zhou R."/>
        </authorList>
    </citation>
    <scope>NUCLEOTIDE SEQUENCE [LARGE SCALE GENOMIC DNA]</scope>
    <source>
        <strain evidence="3 4">Femo</strain>
    </source>
</reference>
<dbReference type="InterPro" id="IPR004305">
    <property type="entry name" value="Thiaminase-2/PQQC"/>
</dbReference>
<evidence type="ECO:0000259" key="2">
    <source>
        <dbReference type="Pfam" id="PF03070"/>
    </source>
</evidence>
<dbReference type="PANTHER" id="PTHR43198">
    <property type="entry name" value="BIFUNCTIONAL TH2 PROTEIN"/>
    <property type="match status" value="1"/>
</dbReference>
<dbReference type="GO" id="GO:0009228">
    <property type="term" value="P:thiamine biosynthetic process"/>
    <property type="evidence" value="ECO:0007669"/>
    <property type="project" value="UniProtKB-KW"/>
</dbReference>
<evidence type="ECO:0000313" key="4">
    <source>
        <dbReference type="Proteomes" id="UP000005341"/>
    </source>
</evidence>
<organism evidence="3 4">
    <name type="scientific">Actinobacillus pleuropneumoniae serovar 6 str. Femo</name>
    <dbReference type="NCBI Taxonomy" id="754256"/>
    <lineage>
        <taxon>Bacteria</taxon>
        <taxon>Pseudomonadati</taxon>
        <taxon>Pseudomonadota</taxon>
        <taxon>Gammaproteobacteria</taxon>
        <taxon>Pasteurellales</taxon>
        <taxon>Pasteurellaceae</taxon>
        <taxon>Actinobacillus</taxon>
    </lineage>
</organism>
<dbReference type="AlphaFoldDB" id="A0A828PV17"/>
<dbReference type="InterPro" id="IPR050967">
    <property type="entry name" value="Thiamine_Salvage_TenA"/>
</dbReference>
<dbReference type="Pfam" id="PF03070">
    <property type="entry name" value="TENA_THI-4"/>
    <property type="match status" value="1"/>
</dbReference>